<name>A0ABY6Z7U5_9BACL</name>
<dbReference type="RefSeq" id="WP_268046594.1">
    <property type="nucleotide sequence ID" value="NZ_CP104064.1"/>
</dbReference>
<proteinExistence type="predicted"/>
<sequence length="296" mass="31882">MADVKRRWPWQARHISWSDDTEHTGMVQDESREGDSVPAPSRWVTEPQADLSPYGFSEDDGGLRQVESGAWRKAFSAPTKPSQGFVPRTSSGPIRNHPVPKKSSRASSTLMWQTFCAAVLVGIGYFVQHADEPIAKSVDTQTQSVFDTDYTDKVQPMVAKAFSDLHLSVPTFGGSAVKLHSPLQGTIVDDYGKNHPEVWIAAAAGSSVQAAGSGTVLTVVKSGNTELVKIDNGSYGTSIYAGLGSVTVKENEYVTSGEVIGKLPTTPSHPALRFSLVKNGQYENPHDFIQFSGGGQ</sequence>
<dbReference type="Pfam" id="PF01551">
    <property type="entry name" value="Peptidase_M23"/>
    <property type="match status" value="1"/>
</dbReference>
<evidence type="ECO:0000313" key="3">
    <source>
        <dbReference type="EMBL" id="WAH38970.1"/>
    </source>
</evidence>
<dbReference type="PANTHER" id="PTHR21666:SF270">
    <property type="entry name" value="MUREIN HYDROLASE ACTIVATOR ENVC"/>
    <property type="match status" value="1"/>
</dbReference>
<keyword evidence="4" id="KW-1185">Reference proteome</keyword>
<dbReference type="InterPro" id="IPR016047">
    <property type="entry name" value="M23ase_b-sheet_dom"/>
</dbReference>
<gene>
    <name evidence="3" type="ORF">NZD86_11060</name>
</gene>
<dbReference type="Gene3D" id="2.70.70.10">
    <property type="entry name" value="Glucose Permease (Domain IIA)"/>
    <property type="match status" value="1"/>
</dbReference>
<feature type="region of interest" description="Disordered" evidence="1">
    <location>
        <begin position="76"/>
        <end position="103"/>
    </location>
</feature>
<evidence type="ECO:0000259" key="2">
    <source>
        <dbReference type="Pfam" id="PF01551"/>
    </source>
</evidence>
<dbReference type="InterPro" id="IPR050570">
    <property type="entry name" value="Cell_wall_metabolism_enzyme"/>
</dbReference>
<dbReference type="EMBL" id="CP104064">
    <property type="protein sequence ID" value="WAH38970.1"/>
    <property type="molecule type" value="Genomic_DNA"/>
</dbReference>
<accession>A0ABY6Z7U5</accession>
<dbReference type="CDD" id="cd12797">
    <property type="entry name" value="M23_peptidase"/>
    <property type="match status" value="1"/>
</dbReference>
<dbReference type="SUPFAM" id="SSF51261">
    <property type="entry name" value="Duplicated hybrid motif"/>
    <property type="match status" value="1"/>
</dbReference>
<dbReference type="Proteomes" id="UP001164803">
    <property type="component" value="Chromosome"/>
</dbReference>
<reference evidence="3" key="1">
    <citation type="submission" date="2022-08" db="EMBL/GenBank/DDBJ databases">
        <title>Alicyclobacillus dauci DSM2870, complete genome.</title>
        <authorList>
            <person name="Wang Q."/>
            <person name="Cai R."/>
            <person name="Wang Z."/>
        </authorList>
    </citation>
    <scope>NUCLEOTIDE SEQUENCE</scope>
    <source>
        <strain evidence="3">DSM 28700</strain>
    </source>
</reference>
<evidence type="ECO:0000313" key="4">
    <source>
        <dbReference type="Proteomes" id="UP001164803"/>
    </source>
</evidence>
<feature type="region of interest" description="Disordered" evidence="1">
    <location>
        <begin position="16"/>
        <end position="58"/>
    </location>
</feature>
<feature type="domain" description="M23ase beta-sheet core" evidence="2">
    <location>
        <begin position="195"/>
        <end position="285"/>
    </location>
</feature>
<evidence type="ECO:0000256" key="1">
    <source>
        <dbReference type="SAM" id="MobiDB-lite"/>
    </source>
</evidence>
<feature type="compositionally biased region" description="Basic and acidic residues" evidence="1">
    <location>
        <begin position="16"/>
        <end position="35"/>
    </location>
</feature>
<dbReference type="PANTHER" id="PTHR21666">
    <property type="entry name" value="PEPTIDASE-RELATED"/>
    <property type="match status" value="1"/>
</dbReference>
<dbReference type="InterPro" id="IPR011055">
    <property type="entry name" value="Dup_hybrid_motif"/>
</dbReference>
<protein>
    <submittedName>
        <fullName evidence="3">M23 family metallopeptidase</fullName>
    </submittedName>
</protein>
<organism evidence="3 4">
    <name type="scientific">Alicyclobacillus dauci</name>
    <dbReference type="NCBI Taxonomy" id="1475485"/>
    <lineage>
        <taxon>Bacteria</taxon>
        <taxon>Bacillati</taxon>
        <taxon>Bacillota</taxon>
        <taxon>Bacilli</taxon>
        <taxon>Bacillales</taxon>
        <taxon>Alicyclobacillaceae</taxon>
        <taxon>Alicyclobacillus</taxon>
    </lineage>
</organism>